<organism evidence="1 2">
    <name type="scientific">Dentiscutata heterogama</name>
    <dbReference type="NCBI Taxonomy" id="1316150"/>
    <lineage>
        <taxon>Eukaryota</taxon>
        <taxon>Fungi</taxon>
        <taxon>Fungi incertae sedis</taxon>
        <taxon>Mucoromycota</taxon>
        <taxon>Glomeromycotina</taxon>
        <taxon>Glomeromycetes</taxon>
        <taxon>Diversisporales</taxon>
        <taxon>Gigasporaceae</taxon>
        <taxon>Dentiscutata</taxon>
    </lineage>
</organism>
<name>A0ACA9KCQ6_9GLOM</name>
<proteinExistence type="predicted"/>
<accession>A0ACA9KCQ6</accession>
<comment type="caution">
    <text evidence="1">The sequence shown here is derived from an EMBL/GenBank/DDBJ whole genome shotgun (WGS) entry which is preliminary data.</text>
</comment>
<evidence type="ECO:0000313" key="1">
    <source>
        <dbReference type="EMBL" id="CAG8465242.1"/>
    </source>
</evidence>
<dbReference type="EMBL" id="CAJVPU010000878">
    <property type="protein sequence ID" value="CAG8465242.1"/>
    <property type="molecule type" value="Genomic_DNA"/>
</dbReference>
<protein>
    <submittedName>
        <fullName evidence="1">9241_t:CDS:1</fullName>
    </submittedName>
</protein>
<evidence type="ECO:0000313" key="2">
    <source>
        <dbReference type="Proteomes" id="UP000789702"/>
    </source>
</evidence>
<feature type="non-terminal residue" evidence="1">
    <location>
        <position position="1107"/>
    </location>
</feature>
<reference evidence="1" key="1">
    <citation type="submission" date="2021-06" db="EMBL/GenBank/DDBJ databases">
        <authorList>
            <person name="Kallberg Y."/>
            <person name="Tangrot J."/>
            <person name="Rosling A."/>
        </authorList>
    </citation>
    <scope>NUCLEOTIDE SEQUENCE</scope>
    <source>
        <strain evidence="1">IL203A</strain>
    </source>
</reference>
<keyword evidence="2" id="KW-1185">Reference proteome</keyword>
<sequence>MTIPIIDFSLFEEDSSNCSKQIKSASESIGFFFLKNHGIEREIIDDMFKNTQEYFNLSLEEKSKYRITKEKNKGYAAMHQETLDPDNQTSGGDFKETFNFGKILDGKPTQELPLLFEKNLIVLESFIKSCHRLCVKVLQAFAIALEISETEGGKYWFEKRHRYEEKSGDILRILHYPAMNKVNSEDIRAGSHSDYGSLTILFQKDIAGLEVLSADMNWVSVPVIPDCVLINIGDLLEFWTQGLFKSTKHRVVFRKETLNQDRYSIAYFCHAEDDVGLDPIPSRFIIADEKGGKSMTAVMPSATSTWSLNRNYGVVIDAGSSGSRIQIYSWKEHDFVRKGKDPKDLHILPTIEHGDEFGAKSAEGISSFALNPTEVGEKHLKELIDFALRIVPSDEISNTPIYLLATAGMRLLPLHQQTAILQSACDYIMFQNRFKMMEKCSDHVQVISGEKEGIYGWIAVNYLMGGFEIDKGDHKVINSRQTQQSYHNNSSSTKHMTTFGFLDMGGASTQIAFEPNLEESKKHANDLTTVLLWTLDGQQMEYKVFVTTFLGYGTNEARRRYIEDRIKDYTSTHEKIANPDSSREQPNVLIKDPCLPIDLLLTDTTLPPPLYTLQGTGNFDHCLNYTYSLLNKSVVCTDEPCLFNGVHTPNIDFTVNHFIGISEYWYTSHDIFDIGGKWDYKNFEAKATDYCSSNWDKILSNYHKSGSLSDLPRLEMQCFKSAWLANVLHNGIGIPKSESTIGETPLFQSIDVIDNMQVSWTLGKMVLEASSMIPLIFDARPKPPPNPQHHGIFGYYNFMIEWIIGISLIILLILIWYMCLRKNASVTRRRPDSGFIYSRFLSLIWWGAKDGGPDYGRLEGGQQYSSPVAFSRKVINFFSRSIKYIRWKFFQFNSPFRRVFSRKNANSSEDISLVRVVDNEEMMHIHSSPTIEPSNLVIGVQDIPVITPIDKGSPTGKKRVSGDSAIECGPCDFTHAFSTPINLSLTGLQPRNNSMTNLGKSKERTVVNVSSINGQSGSNGGHLNDNSNGITVSNTPSNLLAYKSRSTTSLSWMDGDNHMNDGLVEYEATDSPGAVTSSKQNLTSSISTTEPAKWYSTSMSARSYSLP</sequence>
<dbReference type="Proteomes" id="UP000789702">
    <property type="component" value="Unassembled WGS sequence"/>
</dbReference>
<gene>
    <name evidence="1" type="ORF">DHETER_LOCUS1465</name>
</gene>